<dbReference type="Gene3D" id="3.30.1390.10">
    <property type="match status" value="1"/>
</dbReference>
<dbReference type="SUPFAM" id="SSF54736">
    <property type="entry name" value="ClpS-like"/>
    <property type="match status" value="1"/>
</dbReference>
<feature type="domain" description="Adaptor protein ClpS core" evidence="2">
    <location>
        <begin position="15"/>
        <end position="93"/>
    </location>
</feature>
<sequence length="99" mass="11318">MAYTDTQTHTDLLLEEPKLYRVLLLNDDYTAMDFVTQILIEVFDKTSDEATTIMLKIHNEGKGVCGIYTYDIAELKSQIVSQKAKAQSYPLRVIVEEMP</sequence>
<reference evidence="6" key="3">
    <citation type="submission" date="2015-11" db="EMBL/GenBank/DDBJ databases">
        <authorList>
            <person name="Anvar S.Y."/>
        </authorList>
    </citation>
    <scope>NUCLEOTIDE SEQUENCE [LARGE SCALE GENOMIC DNA]</scope>
</reference>
<name>A0A0S4PTV8_9HELI</name>
<evidence type="ECO:0000313" key="6">
    <source>
        <dbReference type="Proteomes" id="UP000064525"/>
    </source>
</evidence>
<dbReference type="InterPro" id="IPR014719">
    <property type="entry name" value="Ribosomal_bL12_C/ClpS-like"/>
</dbReference>
<dbReference type="HAMAP" id="MF_00302">
    <property type="entry name" value="ClpS"/>
    <property type="match status" value="1"/>
</dbReference>
<keyword evidence="3" id="KW-0378">Hydrolase</keyword>
<evidence type="ECO:0000313" key="3">
    <source>
        <dbReference type="EMBL" id="CUU39370.1"/>
    </source>
</evidence>
<dbReference type="STRING" id="76936.BN2458_PEG0484"/>
<evidence type="ECO:0000313" key="4">
    <source>
        <dbReference type="EMBL" id="TLD79514.1"/>
    </source>
</evidence>
<dbReference type="GO" id="GO:0008233">
    <property type="term" value="F:peptidase activity"/>
    <property type="evidence" value="ECO:0007669"/>
    <property type="project" value="UniProtKB-KW"/>
</dbReference>
<evidence type="ECO:0000256" key="1">
    <source>
        <dbReference type="HAMAP-Rule" id="MF_00302"/>
    </source>
</evidence>
<proteinExistence type="inferred from homology"/>
<dbReference type="PANTHER" id="PTHR33473:SF19">
    <property type="entry name" value="ATP-DEPENDENT CLP PROTEASE ADAPTER PROTEIN CLPS"/>
    <property type="match status" value="1"/>
</dbReference>
<accession>A0A0S4PTV8</accession>
<keyword evidence="3" id="KW-0645">Protease</keyword>
<evidence type="ECO:0000313" key="5">
    <source>
        <dbReference type="Proteomes" id="UP000029925"/>
    </source>
</evidence>
<dbReference type="PATRIC" id="fig|76936.10.peg.472"/>
<dbReference type="PANTHER" id="PTHR33473">
    <property type="entry name" value="ATP-DEPENDENT CLP PROTEASE ADAPTER PROTEIN CLPS1, CHLOROPLASTIC"/>
    <property type="match status" value="1"/>
</dbReference>
<dbReference type="Proteomes" id="UP000064525">
    <property type="component" value="Chromosome I"/>
</dbReference>
<dbReference type="GO" id="GO:0030163">
    <property type="term" value="P:protein catabolic process"/>
    <property type="evidence" value="ECO:0007669"/>
    <property type="project" value="InterPro"/>
</dbReference>
<dbReference type="RefSeq" id="WP_081951433.1">
    <property type="nucleotide sequence ID" value="NZ_CAJTQN010000006.1"/>
</dbReference>
<reference evidence="4 5" key="1">
    <citation type="journal article" date="2014" name="Genome Announc.">
        <title>Draft genome sequences of eight enterohepatic helicobacter species isolated from both laboratory and wild rodents.</title>
        <authorList>
            <person name="Sheh A."/>
            <person name="Shen Z."/>
            <person name="Fox J.G."/>
        </authorList>
    </citation>
    <scope>NUCLEOTIDE SEQUENCE [LARGE SCALE GENOMIC DNA]</scope>
    <source>
        <strain evidence="4 5">MIT 98-6810</strain>
    </source>
</reference>
<dbReference type="GeneID" id="78150789"/>
<dbReference type="OrthoDB" id="9796121at2"/>
<evidence type="ECO:0000259" key="2">
    <source>
        <dbReference type="Pfam" id="PF02617"/>
    </source>
</evidence>
<reference evidence="3" key="2">
    <citation type="submission" date="2015-11" db="EMBL/GenBank/DDBJ databases">
        <authorList>
            <person name="Zhang Y."/>
            <person name="Guo Z."/>
        </authorList>
    </citation>
    <scope>NUCLEOTIDE SEQUENCE</scope>
    <source>
        <strain evidence="3">1</strain>
    </source>
</reference>
<keyword evidence="5" id="KW-1185">Reference proteome</keyword>
<comment type="similarity">
    <text evidence="1">Belongs to the ClpS family.</text>
</comment>
<dbReference type="Pfam" id="PF02617">
    <property type="entry name" value="ClpS"/>
    <property type="match status" value="1"/>
</dbReference>
<comment type="subunit">
    <text evidence="1">Binds to the N-terminal domain of the chaperone ClpA.</text>
</comment>
<gene>
    <name evidence="1" type="primary">clpS</name>
    <name evidence="3" type="ORF">BN2458_PEG0484</name>
    <name evidence="4" type="ORF">LS75_000810</name>
</gene>
<dbReference type="FunFam" id="3.30.1390.10:FF:000002">
    <property type="entry name" value="ATP-dependent Clp protease adapter protein ClpS"/>
    <property type="match status" value="1"/>
</dbReference>
<dbReference type="EMBL" id="JRPF02000001">
    <property type="protein sequence ID" value="TLD79514.1"/>
    <property type="molecule type" value="Genomic_DNA"/>
</dbReference>
<dbReference type="AlphaFoldDB" id="A0A0S4PTV8"/>
<dbReference type="InterPro" id="IPR003769">
    <property type="entry name" value="ClpS_core"/>
</dbReference>
<dbReference type="Proteomes" id="UP000029925">
    <property type="component" value="Unassembled WGS sequence"/>
</dbReference>
<dbReference type="GO" id="GO:0006508">
    <property type="term" value="P:proteolysis"/>
    <property type="evidence" value="ECO:0007669"/>
    <property type="project" value="UniProtKB-UniRule"/>
</dbReference>
<comment type="function">
    <text evidence="1">Involved in the modulation of the specificity of the ClpAP-mediated ATP-dependent protein degradation.</text>
</comment>
<organism evidence="3 6">
    <name type="scientific">Helicobacter typhlonius</name>
    <dbReference type="NCBI Taxonomy" id="76936"/>
    <lineage>
        <taxon>Bacteria</taxon>
        <taxon>Pseudomonadati</taxon>
        <taxon>Campylobacterota</taxon>
        <taxon>Epsilonproteobacteria</taxon>
        <taxon>Campylobacterales</taxon>
        <taxon>Helicobacteraceae</taxon>
        <taxon>Helicobacter</taxon>
    </lineage>
</organism>
<dbReference type="KEGG" id="hty:BN2458_PEG0484"/>
<dbReference type="EMBL" id="LN907858">
    <property type="protein sequence ID" value="CUU39370.1"/>
    <property type="molecule type" value="Genomic_DNA"/>
</dbReference>
<dbReference type="InterPro" id="IPR022935">
    <property type="entry name" value="ClpS"/>
</dbReference>
<protein>
    <recommendedName>
        <fullName evidence="1">ATP-dependent Clp protease adapter protein ClpS</fullName>
    </recommendedName>
</protein>